<protein>
    <recommendedName>
        <fullName evidence="4">Secreted protein</fullName>
    </recommendedName>
</protein>
<reference evidence="2 3" key="1">
    <citation type="journal article" date="2016" name="Front. Microbiol.">
        <title>Single-Cell (Meta-)Genomics of a Dimorphic Candidatus Thiomargarita nelsonii Reveals Genomic Plasticity.</title>
        <authorList>
            <person name="Flood B.E."/>
            <person name="Fliss P."/>
            <person name="Jones D.S."/>
            <person name="Dick G.J."/>
            <person name="Jain S."/>
            <person name="Kaster A.K."/>
            <person name="Winkel M."/>
            <person name="Mussmann M."/>
            <person name="Bailey J."/>
        </authorList>
    </citation>
    <scope>NUCLEOTIDE SEQUENCE [LARGE SCALE GENOMIC DNA]</scope>
    <source>
        <strain evidence="2">Hydrate Ridge</strain>
    </source>
</reference>
<evidence type="ECO:0000256" key="1">
    <source>
        <dbReference type="SAM" id="SignalP"/>
    </source>
</evidence>
<evidence type="ECO:0000313" key="2">
    <source>
        <dbReference type="EMBL" id="TGO03112.1"/>
    </source>
</evidence>
<dbReference type="Proteomes" id="UP000030428">
    <property type="component" value="Unassembled WGS sequence"/>
</dbReference>
<keyword evidence="3" id="KW-1185">Reference proteome</keyword>
<dbReference type="AlphaFoldDB" id="A0A4E0R2P1"/>
<accession>A0A4E0R2P1</accession>
<evidence type="ECO:0000313" key="3">
    <source>
        <dbReference type="Proteomes" id="UP000030428"/>
    </source>
</evidence>
<keyword evidence="1" id="KW-0732">Signal</keyword>
<dbReference type="NCBIfam" id="NF038116">
    <property type="entry name" value="Sden1266_dom"/>
    <property type="match status" value="2"/>
</dbReference>
<evidence type="ECO:0008006" key="4">
    <source>
        <dbReference type="Google" id="ProtNLM"/>
    </source>
</evidence>
<dbReference type="EMBL" id="JSZA02000039">
    <property type="protein sequence ID" value="TGO03112.1"/>
    <property type="molecule type" value="Genomic_DNA"/>
</dbReference>
<proteinExistence type="predicted"/>
<sequence>MNYLKLWASLVIFFLLSGMAFADDPTIPGVSDNFADKIQVEFQSDQSPLQEPAVVDEPDIQVEFQHGVDTGEENPEQEPAEMDDADIQVEFQHGVDIGEEKPQQSAPVPVEELQELEADTGIIGPESSTLWFYNADSELLQDNDGDGYHRKFKITLDADTLSGYYANVYVKLYIRRGSESYSHYYTSSVFRIEQNSSSDAISITTTLNSGVPSDYYDIQAKLYLSDGSYHDTRDASNDSDLNNLKLEDATRDDLFARISDARSELLQDEDGDGYHRKFKITFDVQASNLFLYAKLYIRQGSGSYVLYYTTSKLTVPSSGTYSATTTLNSGYPTDLYDIQIKLYGYNSHTLYDTRNASNDSSLNNLKLEDATRDDLFARISDARRELLQDEDGDGYHRKFKITFDVQASNLLLYAKLYIRQGSGSYVLYYTTPQLTHQVEPTRLPQHSIAVIQPIFMIFRSSCMVITHIRFMIHEMPAMILASII</sequence>
<name>A0A4E0R2P1_9GAMM</name>
<feature type="signal peptide" evidence="1">
    <location>
        <begin position="1"/>
        <end position="22"/>
    </location>
</feature>
<gene>
    <name evidence="2" type="ORF">PN36_12605</name>
</gene>
<feature type="chain" id="PRO_5020031675" description="Secreted protein" evidence="1">
    <location>
        <begin position="23"/>
        <end position="484"/>
    </location>
</feature>
<organism evidence="2 3">
    <name type="scientific">Candidatus Thiomargarita nelsonii</name>
    <dbReference type="NCBI Taxonomy" id="1003181"/>
    <lineage>
        <taxon>Bacteria</taxon>
        <taxon>Pseudomonadati</taxon>
        <taxon>Pseudomonadota</taxon>
        <taxon>Gammaproteobacteria</taxon>
        <taxon>Thiotrichales</taxon>
        <taxon>Thiotrichaceae</taxon>
        <taxon>Thiomargarita</taxon>
    </lineage>
</organism>
<comment type="caution">
    <text evidence="2">The sequence shown here is derived from an EMBL/GenBank/DDBJ whole genome shotgun (WGS) entry which is preliminary data.</text>
</comment>